<dbReference type="AlphaFoldDB" id="X1EQE4"/>
<protein>
    <submittedName>
        <fullName evidence="1">Uncharacterized protein</fullName>
    </submittedName>
</protein>
<dbReference type="EMBL" id="BARU01001951">
    <property type="protein sequence ID" value="GAH22525.1"/>
    <property type="molecule type" value="Genomic_DNA"/>
</dbReference>
<proteinExistence type="predicted"/>
<name>X1EQE4_9ZZZZ</name>
<accession>X1EQE4</accession>
<evidence type="ECO:0000313" key="1">
    <source>
        <dbReference type="EMBL" id="GAH22525.1"/>
    </source>
</evidence>
<gene>
    <name evidence="1" type="ORF">S03H2_04817</name>
</gene>
<sequence length="58" mass="6427">MEPQLRLEEAALYLNRGNFTIADIEVPGVGADQFIWSHTLQATTFSLSGSLPLEFFPS</sequence>
<comment type="caution">
    <text evidence="1">The sequence shown here is derived from an EMBL/GenBank/DDBJ whole genome shotgun (WGS) entry which is preliminary data.</text>
</comment>
<organism evidence="1">
    <name type="scientific">marine sediment metagenome</name>
    <dbReference type="NCBI Taxonomy" id="412755"/>
    <lineage>
        <taxon>unclassified sequences</taxon>
        <taxon>metagenomes</taxon>
        <taxon>ecological metagenomes</taxon>
    </lineage>
</organism>
<reference evidence="1" key="1">
    <citation type="journal article" date="2014" name="Front. Microbiol.">
        <title>High frequency of phylogenetically diverse reductive dehalogenase-homologous genes in deep subseafloor sedimentary metagenomes.</title>
        <authorList>
            <person name="Kawai M."/>
            <person name="Futagami T."/>
            <person name="Toyoda A."/>
            <person name="Takaki Y."/>
            <person name="Nishi S."/>
            <person name="Hori S."/>
            <person name="Arai W."/>
            <person name="Tsubouchi T."/>
            <person name="Morono Y."/>
            <person name="Uchiyama I."/>
            <person name="Ito T."/>
            <person name="Fujiyama A."/>
            <person name="Inagaki F."/>
            <person name="Takami H."/>
        </authorList>
    </citation>
    <scope>NUCLEOTIDE SEQUENCE</scope>
    <source>
        <strain evidence="1">Expedition CK06-06</strain>
    </source>
</reference>